<dbReference type="Gene3D" id="1.25.40.20">
    <property type="entry name" value="Ankyrin repeat-containing domain"/>
    <property type="match status" value="1"/>
</dbReference>
<proteinExistence type="predicted"/>
<name>A0A482WSR3_LAOST</name>
<reference evidence="1 2" key="1">
    <citation type="journal article" date="2017" name="Gigascience">
        <title>Genome sequence of the small brown planthopper, Laodelphax striatellus.</title>
        <authorList>
            <person name="Zhu J."/>
            <person name="Jiang F."/>
            <person name="Wang X."/>
            <person name="Yang P."/>
            <person name="Bao Y."/>
            <person name="Zhao W."/>
            <person name="Wang W."/>
            <person name="Lu H."/>
            <person name="Wang Q."/>
            <person name="Cui N."/>
            <person name="Li J."/>
            <person name="Chen X."/>
            <person name="Luo L."/>
            <person name="Yu J."/>
            <person name="Kang L."/>
            <person name="Cui F."/>
        </authorList>
    </citation>
    <scope>NUCLEOTIDE SEQUENCE [LARGE SCALE GENOMIC DNA]</scope>
    <source>
        <strain evidence="1">Lst14</strain>
    </source>
</reference>
<accession>A0A482WSR3</accession>
<organism evidence="1 2">
    <name type="scientific">Laodelphax striatellus</name>
    <name type="common">Small brown planthopper</name>
    <name type="synonym">Delphax striatella</name>
    <dbReference type="NCBI Taxonomy" id="195883"/>
    <lineage>
        <taxon>Eukaryota</taxon>
        <taxon>Metazoa</taxon>
        <taxon>Ecdysozoa</taxon>
        <taxon>Arthropoda</taxon>
        <taxon>Hexapoda</taxon>
        <taxon>Insecta</taxon>
        <taxon>Pterygota</taxon>
        <taxon>Neoptera</taxon>
        <taxon>Paraneoptera</taxon>
        <taxon>Hemiptera</taxon>
        <taxon>Auchenorrhyncha</taxon>
        <taxon>Fulgoroidea</taxon>
        <taxon>Delphacidae</taxon>
        <taxon>Criomorphinae</taxon>
        <taxon>Laodelphax</taxon>
    </lineage>
</organism>
<dbReference type="OrthoDB" id="6623358at2759"/>
<dbReference type="InParanoid" id="A0A482WSR3"/>
<dbReference type="Proteomes" id="UP000291343">
    <property type="component" value="Unassembled WGS sequence"/>
</dbReference>
<dbReference type="InterPro" id="IPR036770">
    <property type="entry name" value="Ankyrin_rpt-contain_sf"/>
</dbReference>
<protein>
    <submittedName>
        <fullName evidence="1">Uncharacterized protein</fullName>
    </submittedName>
</protein>
<dbReference type="SMR" id="A0A482WSR3"/>
<keyword evidence="2" id="KW-1185">Reference proteome</keyword>
<comment type="caution">
    <text evidence="1">The sequence shown here is derived from an EMBL/GenBank/DDBJ whole genome shotgun (WGS) entry which is preliminary data.</text>
</comment>
<dbReference type="EMBL" id="QKKF02026114">
    <property type="protein sequence ID" value="RZF36655.1"/>
    <property type="molecule type" value="Genomic_DNA"/>
</dbReference>
<dbReference type="SUPFAM" id="SSF48403">
    <property type="entry name" value="Ankyrin repeat"/>
    <property type="match status" value="1"/>
</dbReference>
<dbReference type="InterPro" id="IPR002110">
    <property type="entry name" value="Ankyrin_rpt"/>
</dbReference>
<evidence type="ECO:0000313" key="2">
    <source>
        <dbReference type="Proteomes" id="UP000291343"/>
    </source>
</evidence>
<dbReference type="STRING" id="195883.A0A482WSR3"/>
<dbReference type="Pfam" id="PF13637">
    <property type="entry name" value="Ank_4"/>
    <property type="match status" value="1"/>
</dbReference>
<gene>
    <name evidence="1" type="ORF">LSTR_LSTR013657</name>
</gene>
<dbReference type="AlphaFoldDB" id="A0A482WSR3"/>
<evidence type="ECO:0000313" key="1">
    <source>
        <dbReference type="EMBL" id="RZF36655.1"/>
    </source>
</evidence>
<dbReference type="SMART" id="SM00248">
    <property type="entry name" value="ANK"/>
    <property type="match status" value="2"/>
</dbReference>
<sequence length="330" mass="37035">MAGRPWVGMAKPSLETRLVEAVRSGDAASVNHLLNKGVNLNAVVASGDTAIGVAAQNGDVTILRLLLDFNRYSSQRTAEKNTRHSDSTCVYGRTTKGNDYCKRTCHSDSVFRYDDSDTNNCCSSKDKSRCHSDVTYVYDRSSTRTLHVETACDPIANTNRAQRTSHIDTQYVNCDSAIFKTNKDKNMFYSDAACVYKGNENKRTDHSDVVACHGSSSNVVKIADKTRCHSDAVDNVRTTSSSDKNNCGYFVVYHEDACEQDENENCNLEGRTPEGMDQLEWDVRDGEEGGEEKEADVWSCQYRWYADILDKTRCEEEEQRTCRLLPSRAR</sequence>